<dbReference type="CTD" id="20203713"/>
<dbReference type="HOGENOM" id="CLU_1095286_0_0_1"/>
<dbReference type="KEGG" id="hro:HELRODRAFT_171606"/>
<evidence type="ECO:0000313" key="2">
    <source>
        <dbReference type="EnsemblMetazoa" id="HelroP171606"/>
    </source>
</evidence>
<reference evidence="3" key="1">
    <citation type="submission" date="2012-12" db="EMBL/GenBank/DDBJ databases">
        <authorList>
            <person name="Hellsten U."/>
            <person name="Grimwood J."/>
            <person name="Chapman J.A."/>
            <person name="Shapiro H."/>
            <person name="Aerts A."/>
            <person name="Otillar R.P."/>
            <person name="Terry A.Y."/>
            <person name="Boore J.L."/>
            <person name="Simakov O."/>
            <person name="Marletaz F."/>
            <person name="Cho S.-J."/>
            <person name="Edsinger-Gonzales E."/>
            <person name="Havlak P."/>
            <person name="Kuo D.-H."/>
            <person name="Larsson T."/>
            <person name="Lv J."/>
            <person name="Arendt D."/>
            <person name="Savage R."/>
            <person name="Osoegawa K."/>
            <person name="de Jong P."/>
            <person name="Lindberg D.R."/>
            <person name="Seaver E.C."/>
            <person name="Weisblat D.A."/>
            <person name="Putnam N.H."/>
            <person name="Grigoriev I.V."/>
            <person name="Rokhsar D.S."/>
        </authorList>
    </citation>
    <scope>NUCLEOTIDE SEQUENCE</scope>
</reference>
<dbReference type="PANTHER" id="PTHR48465:SF1">
    <property type="entry name" value="PROTEIN SSUH2 HOMOLOG"/>
    <property type="match status" value="1"/>
</dbReference>
<keyword evidence="3" id="KW-1185">Reference proteome</keyword>
<evidence type="ECO:0000313" key="3">
    <source>
        <dbReference type="Proteomes" id="UP000015101"/>
    </source>
</evidence>
<reference evidence="2" key="3">
    <citation type="submission" date="2015-06" db="UniProtKB">
        <authorList>
            <consortium name="EnsemblMetazoa"/>
        </authorList>
    </citation>
    <scope>IDENTIFICATION</scope>
</reference>
<dbReference type="PANTHER" id="PTHR48465">
    <property type="entry name" value="PROTEIN SSUH2 HOMOLOG"/>
    <property type="match status" value="1"/>
</dbReference>
<gene>
    <name evidence="2" type="primary">20203713</name>
    <name evidence="1" type="ORF">HELRODRAFT_171606</name>
</gene>
<dbReference type="GeneID" id="20203713"/>
<accession>T1F4G4</accession>
<reference evidence="1 3" key="2">
    <citation type="journal article" date="2013" name="Nature">
        <title>Insights into bilaterian evolution from three spiralian genomes.</title>
        <authorList>
            <person name="Simakov O."/>
            <person name="Marletaz F."/>
            <person name="Cho S.J."/>
            <person name="Edsinger-Gonzales E."/>
            <person name="Havlak P."/>
            <person name="Hellsten U."/>
            <person name="Kuo D.H."/>
            <person name="Larsson T."/>
            <person name="Lv J."/>
            <person name="Arendt D."/>
            <person name="Savage R."/>
            <person name="Osoegawa K."/>
            <person name="de Jong P."/>
            <person name="Grimwood J."/>
            <person name="Chapman J.A."/>
            <person name="Shapiro H."/>
            <person name="Aerts A."/>
            <person name="Otillar R.P."/>
            <person name="Terry A.Y."/>
            <person name="Boore J.L."/>
            <person name="Grigoriev I.V."/>
            <person name="Lindberg D.R."/>
            <person name="Seaver E.C."/>
            <person name="Weisblat D.A."/>
            <person name="Putnam N.H."/>
            <person name="Rokhsar D.S."/>
        </authorList>
    </citation>
    <scope>NUCLEOTIDE SEQUENCE</scope>
</reference>
<evidence type="ECO:0000313" key="1">
    <source>
        <dbReference type="EMBL" id="ESO05248.1"/>
    </source>
</evidence>
<dbReference type="EMBL" id="AMQM01003904">
    <property type="status" value="NOT_ANNOTATED_CDS"/>
    <property type="molecule type" value="Genomic_DNA"/>
</dbReference>
<name>T1F4G4_HELRO</name>
<dbReference type="Proteomes" id="UP000015101">
    <property type="component" value="Unassembled WGS sequence"/>
</dbReference>
<proteinExistence type="predicted"/>
<dbReference type="OrthoDB" id="3355217at2759"/>
<dbReference type="InterPro" id="IPR052789">
    <property type="entry name" value="SSUH2_homolog"/>
</dbReference>
<dbReference type="InParanoid" id="T1F4G4"/>
<dbReference type="RefSeq" id="XP_009016563.1">
    <property type="nucleotide sequence ID" value="XM_009018315.1"/>
</dbReference>
<sequence length="254" mass="29346">MRCVNCSGSGKLCRLDVHGQKHLETCWHCRGTGRKKCSTCSGDGRLLCEACDGCKSVKSFNKLHVQYKNLYSDYIISPSEFPEQLLKEANGVYLLDQIQPKLKPITDETLDDISLSSQTFHQQHIIKSKNSRIIMQRQRIKLVPLSECSYNWLDVDGTFWIYGKDRQIHAPDNPQQLCWGYYNKKFVENHKLWQYKLLCATGTRNCCTLNQRVKTKTRELKKLKQLTTTSTIINSPETPPLIMKHDASECEKRI</sequence>
<protein>
    <submittedName>
        <fullName evidence="1 2">Uncharacterized protein</fullName>
    </submittedName>
</protein>
<organism evidence="2 3">
    <name type="scientific">Helobdella robusta</name>
    <name type="common">Californian leech</name>
    <dbReference type="NCBI Taxonomy" id="6412"/>
    <lineage>
        <taxon>Eukaryota</taxon>
        <taxon>Metazoa</taxon>
        <taxon>Spiralia</taxon>
        <taxon>Lophotrochozoa</taxon>
        <taxon>Annelida</taxon>
        <taxon>Clitellata</taxon>
        <taxon>Hirudinea</taxon>
        <taxon>Rhynchobdellida</taxon>
        <taxon>Glossiphoniidae</taxon>
        <taxon>Helobdella</taxon>
    </lineage>
</organism>
<dbReference type="EMBL" id="KB096365">
    <property type="protein sequence ID" value="ESO05248.1"/>
    <property type="molecule type" value="Genomic_DNA"/>
</dbReference>
<dbReference type="eggNOG" id="KOG2813">
    <property type="taxonomic scope" value="Eukaryota"/>
</dbReference>
<dbReference type="EnsemblMetazoa" id="HelroT171606">
    <property type="protein sequence ID" value="HelroP171606"/>
    <property type="gene ID" value="HelroG171606"/>
</dbReference>
<dbReference type="AlphaFoldDB" id="T1F4G4"/>